<dbReference type="HOGENOM" id="CLU_3113163_0_0_2"/>
<geneLocation type="plasmid" evidence="2 3">
    <name>pNMAG01</name>
</geneLocation>
<dbReference type="EMBL" id="CP001933">
    <property type="protein sequence ID" value="ADD07231.1"/>
    <property type="molecule type" value="Genomic_DNA"/>
</dbReference>
<reference evidence="2 3" key="2">
    <citation type="journal article" date="2012" name="BMC Genomics">
        <title>A comparative genomics perspective on the genetic content of the alkaliphilic haloarchaeon Natrialba magadii ATCC 43099T.</title>
        <authorList>
            <person name="Siddaramappa S."/>
            <person name="Challacombe J.F."/>
            <person name="Decastro R.E."/>
            <person name="Pfeiffer F."/>
            <person name="Sastre D.E."/>
            <person name="Gimenez M.I."/>
            <person name="Paggi R.A."/>
            <person name="Detter J.C."/>
            <person name="Davenport K.W."/>
            <person name="Goodwin L.A."/>
            <person name="Kyrpides N."/>
            <person name="Tapia R."/>
            <person name="Pitluck S."/>
            <person name="Lucas S."/>
            <person name="Woyke T."/>
            <person name="Maupin-Furlow J.A."/>
        </authorList>
    </citation>
    <scope>NUCLEOTIDE SEQUENCE [LARGE SCALE GENOMIC DNA]</scope>
    <source>
        <strain evidence="3">ATCC 43099 / DSM 3394 / CCM 3739 / CIP 104546 / IAM 13178 / JCM 8861 / NBRC 102185 / NCIMB 2190 / MS3</strain>
    </source>
</reference>
<dbReference type="KEGG" id="nmg:Nmag_3687"/>
<organism evidence="2 3">
    <name type="scientific">Natrialba magadii (strain ATCC 43099 / DSM 3394 / CCM 3739 / CIP 104546 / IAM 13178 / JCM 8861 / NBRC 102185 / NCIMB 2190 / MS3)</name>
    <name type="common">Natronobacterium magadii</name>
    <dbReference type="NCBI Taxonomy" id="547559"/>
    <lineage>
        <taxon>Archaea</taxon>
        <taxon>Methanobacteriati</taxon>
        <taxon>Methanobacteriota</taxon>
        <taxon>Stenosarchaea group</taxon>
        <taxon>Halobacteria</taxon>
        <taxon>Halobacteriales</taxon>
        <taxon>Natrialbaceae</taxon>
        <taxon>Natrialba</taxon>
    </lineage>
</organism>
<gene>
    <name evidence="2" type="ordered locus">Nmag_3687</name>
</gene>
<evidence type="ECO:0000313" key="3">
    <source>
        <dbReference type="Proteomes" id="UP000001879"/>
    </source>
</evidence>
<sequence length="50" mass="5613">MLTFGTKIVAKAKCPNQPLRLRTVPKGDKAEKLHCPAPPPHEILELKHMK</sequence>
<reference evidence="3" key="1">
    <citation type="submission" date="2010-02" db="EMBL/GenBank/DDBJ databases">
        <title>Complete sequence of plasmid 1 of Natrialba magadii ATCC 43099.</title>
        <authorList>
            <consortium name="US DOE Joint Genome Institute"/>
            <person name="Lucas S."/>
            <person name="Copeland A."/>
            <person name="Lapidus A."/>
            <person name="Cheng J.-F."/>
            <person name="Bruce D."/>
            <person name="Goodwin L."/>
            <person name="Pitluck S."/>
            <person name="Davenport K."/>
            <person name="Saunders E."/>
            <person name="Detter J.C."/>
            <person name="Han C."/>
            <person name="Tapia R."/>
            <person name="Land M."/>
            <person name="Hauser L."/>
            <person name="Kyrpides N."/>
            <person name="Mikhailova N."/>
            <person name="De Castro R.E."/>
            <person name="Maupin-Furlow J.A."/>
            <person name="Woyke T."/>
        </authorList>
    </citation>
    <scope>NUCLEOTIDE SEQUENCE [LARGE SCALE GENOMIC DNA]</scope>
    <source>
        <strain evidence="3">ATCC 43099 / DSM 3394 / CCM 3739 / CIP 104546 / IAM 13178 / JCM 8861 / NBRC 102185 / NCIMB 2190 / MS3</strain>
        <plasmid evidence="3">pNMAG01</plasmid>
    </source>
</reference>
<evidence type="ECO:0000313" key="2">
    <source>
        <dbReference type="EMBL" id="ADD07231.1"/>
    </source>
</evidence>
<accession>D3T0X2</accession>
<proteinExistence type="predicted"/>
<dbReference type="AlphaFoldDB" id="D3T0X2"/>
<feature type="compositionally biased region" description="Basic and acidic residues" evidence="1">
    <location>
        <begin position="25"/>
        <end position="34"/>
    </location>
</feature>
<name>D3T0X2_NATMM</name>
<keyword evidence="3" id="KW-1185">Reference proteome</keyword>
<protein>
    <submittedName>
        <fullName evidence="2">Uncharacterized protein</fullName>
    </submittedName>
</protein>
<dbReference type="Proteomes" id="UP000001879">
    <property type="component" value="Plasmid pNMAG01"/>
</dbReference>
<evidence type="ECO:0000256" key="1">
    <source>
        <dbReference type="SAM" id="MobiDB-lite"/>
    </source>
</evidence>
<keyword evidence="2" id="KW-0614">Plasmid</keyword>
<feature type="region of interest" description="Disordered" evidence="1">
    <location>
        <begin position="20"/>
        <end position="40"/>
    </location>
</feature>